<dbReference type="Pfam" id="PF02595">
    <property type="entry name" value="Gly_kinase"/>
    <property type="match status" value="1"/>
</dbReference>
<name>A0A0A2E979_9PORP</name>
<dbReference type="NCBIfam" id="TIGR00045">
    <property type="entry name" value="glycerate kinase"/>
    <property type="match status" value="1"/>
</dbReference>
<dbReference type="SUPFAM" id="SSF110738">
    <property type="entry name" value="Glycerate kinase I"/>
    <property type="match status" value="1"/>
</dbReference>
<evidence type="ECO:0000313" key="5">
    <source>
        <dbReference type="EMBL" id="KGN75448.1"/>
    </source>
</evidence>
<dbReference type="eggNOG" id="COG1929">
    <property type="taxonomic scope" value="Bacteria"/>
</dbReference>
<keyword evidence="2 4" id="KW-0808">Transferase</keyword>
<dbReference type="InterPro" id="IPR004381">
    <property type="entry name" value="Glycerate_kinase"/>
</dbReference>
<dbReference type="EMBL" id="JRFA01000006">
    <property type="protein sequence ID" value="KGN75448.1"/>
    <property type="molecule type" value="Genomic_DNA"/>
</dbReference>
<keyword evidence="6" id="KW-1185">Reference proteome</keyword>
<dbReference type="InterPro" id="IPR018193">
    <property type="entry name" value="Glyc_kinase_flavodox-like_fold"/>
</dbReference>
<dbReference type="InterPro" id="IPR036129">
    <property type="entry name" value="Glycerate_kinase_sf"/>
</dbReference>
<dbReference type="PANTHER" id="PTHR21599:SF0">
    <property type="entry name" value="GLYCERATE KINASE"/>
    <property type="match status" value="1"/>
</dbReference>
<comment type="similarity">
    <text evidence="1 4">Belongs to the glycerate kinase type-1 family.</text>
</comment>
<dbReference type="Proteomes" id="UP000030103">
    <property type="component" value="Unassembled WGS sequence"/>
</dbReference>
<dbReference type="RefSeq" id="WP_036872908.1">
    <property type="nucleotide sequence ID" value="NZ_JRFA01000006.1"/>
</dbReference>
<dbReference type="InterPro" id="IPR018197">
    <property type="entry name" value="Glycerate_kinase_RE-like"/>
</dbReference>
<evidence type="ECO:0000256" key="1">
    <source>
        <dbReference type="ARBA" id="ARBA00006284"/>
    </source>
</evidence>
<evidence type="ECO:0000256" key="3">
    <source>
        <dbReference type="ARBA" id="ARBA00022777"/>
    </source>
</evidence>
<dbReference type="AlphaFoldDB" id="A0A0A2E979"/>
<accession>A0A0A2E979</accession>
<evidence type="ECO:0000256" key="2">
    <source>
        <dbReference type="ARBA" id="ARBA00022679"/>
    </source>
</evidence>
<keyword evidence="3 4" id="KW-0418">Kinase</keyword>
<sequence>MKKIIIAIDSFKGCLTSMEAGRAAEAGVHAACPECETILVPVSDGGEGMQDVLIGATGGRQIPVRAHSPLMEMLETYYGISGDGLTAFIEMASISGLPLVPEGKRNPMKTTTYGTGELIKDALERGCRNFIIGIGGSATNDAGLGMLQALGFRFYDKSGVELGTASPLCGGLLSEVFAIDRTFAHPALAESQFTVACDVRNPFCGPTGAAHAFARQKGADEEMIARLDASMRHLAEVIHHRTGRDILQIPGTGAAGGMGGGLLAFLNAELKPGIQLLLDTLHFSDIIRDADLILTGEGKADRQTLMGKVPSGILNEAVKQQIPVILLSGSIEDEKELNGAGFLGVFSITPSPVSLQRAMEPAYARENIKRTVEQICRMINWGERHGQSSR</sequence>
<protein>
    <submittedName>
        <fullName evidence="5">Glycerate kinase</fullName>
    </submittedName>
</protein>
<dbReference type="Gene3D" id="3.40.50.10350">
    <property type="entry name" value="Glycerate kinase, domain 1"/>
    <property type="match status" value="1"/>
</dbReference>
<comment type="caution">
    <text evidence="5">The sequence shown here is derived from an EMBL/GenBank/DDBJ whole genome shotgun (WGS) entry which is preliminary data.</text>
</comment>
<dbReference type="PANTHER" id="PTHR21599">
    <property type="entry name" value="GLYCERATE KINASE"/>
    <property type="match status" value="1"/>
</dbReference>
<dbReference type="Gene3D" id="3.90.1510.10">
    <property type="entry name" value="Glycerate kinase, domain 2"/>
    <property type="match status" value="1"/>
</dbReference>
<organism evidence="5 6">
    <name type="scientific">Porphyromonas macacae</name>
    <dbReference type="NCBI Taxonomy" id="28115"/>
    <lineage>
        <taxon>Bacteria</taxon>
        <taxon>Pseudomonadati</taxon>
        <taxon>Bacteroidota</taxon>
        <taxon>Bacteroidia</taxon>
        <taxon>Bacteroidales</taxon>
        <taxon>Porphyromonadaceae</taxon>
        <taxon>Porphyromonas</taxon>
    </lineage>
</organism>
<gene>
    <name evidence="5" type="ORF">HQ47_01845</name>
</gene>
<reference evidence="5 6" key="1">
    <citation type="submission" date="2014-09" db="EMBL/GenBank/DDBJ databases">
        <title>Draft Genome Sequence of Porphyromonas macacae COT-192_OH2859.</title>
        <authorList>
            <person name="Wallis C."/>
            <person name="Deusch O."/>
            <person name="O'Flynn C."/>
            <person name="Davis I."/>
            <person name="Horsfall A."/>
            <person name="Kirkwood N."/>
            <person name="Harris S."/>
            <person name="Eisen J.A."/>
            <person name="Coil D.A."/>
            <person name="Darling A.E."/>
            <person name="Jospin G."/>
            <person name="Alexiev A."/>
        </authorList>
    </citation>
    <scope>NUCLEOTIDE SEQUENCE [LARGE SCALE GENOMIC DNA]</scope>
    <source>
        <strain evidence="6">COT-192 OH2859</strain>
    </source>
</reference>
<dbReference type="STRING" id="28115.HQ47_01845"/>
<proteinExistence type="inferred from homology"/>
<dbReference type="PIRSF" id="PIRSF006078">
    <property type="entry name" value="GlxK"/>
    <property type="match status" value="1"/>
</dbReference>
<dbReference type="GO" id="GO:0031388">
    <property type="term" value="P:organic acid phosphorylation"/>
    <property type="evidence" value="ECO:0007669"/>
    <property type="project" value="UniProtKB-UniRule"/>
</dbReference>
<dbReference type="GO" id="GO:0008887">
    <property type="term" value="F:glycerate kinase activity"/>
    <property type="evidence" value="ECO:0007669"/>
    <property type="project" value="UniProtKB-UniRule"/>
</dbReference>
<evidence type="ECO:0000313" key="6">
    <source>
        <dbReference type="Proteomes" id="UP000030103"/>
    </source>
</evidence>
<evidence type="ECO:0000256" key="4">
    <source>
        <dbReference type="PIRNR" id="PIRNR006078"/>
    </source>
</evidence>
<dbReference type="OrthoDB" id="9774290at2"/>